<feature type="signal peptide" evidence="9">
    <location>
        <begin position="1"/>
        <end position="22"/>
    </location>
</feature>
<evidence type="ECO:0000256" key="8">
    <source>
        <dbReference type="SAM" id="MobiDB-lite"/>
    </source>
</evidence>
<protein>
    <submittedName>
        <fullName evidence="10">Variant surface glycoprotein 605</fullName>
    </submittedName>
</protein>
<evidence type="ECO:0000256" key="3">
    <source>
        <dbReference type="ARBA" id="ARBA00022475"/>
    </source>
</evidence>
<dbReference type="Gene3D" id="1.10.470.10">
    <property type="entry name" value="Variant Surface Glycoprotein, subunit A, domain 2"/>
    <property type="match status" value="1"/>
</dbReference>
<dbReference type="AlphaFoldDB" id="M4SXG7"/>
<keyword evidence="3" id="KW-1003">Cell membrane</keyword>
<accession>M4SXG7</accession>
<keyword evidence="5" id="KW-0472">Membrane</keyword>
<evidence type="ECO:0000313" key="10">
    <source>
        <dbReference type="EMBL" id="AGH61163.1"/>
    </source>
</evidence>
<feature type="chain" id="PRO_5004057561" evidence="9">
    <location>
        <begin position="23"/>
        <end position="484"/>
    </location>
</feature>
<name>M4SXG7_9TRYP</name>
<evidence type="ECO:0000256" key="6">
    <source>
        <dbReference type="ARBA" id="ARBA00023180"/>
    </source>
</evidence>
<proteinExistence type="predicted"/>
<comment type="function">
    <text evidence="1">VSG forms a coat on the surface of the parasite. The trypanosome evades the immune response of the host by expressing a series of antigenically distinct VSGs from an estimated 1000 VSG genes.</text>
</comment>
<keyword evidence="9" id="KW-0732">Signal</keyword>
<comment type="subcellular location">
    <subcellularLocation>
        <location evidence="2">Cell membrane</location>
        <topology evidence="2">Lipid-anchor</topology>
        <topology evidence="2">GPI-anchor</topology>
    </subcellularLocation>
</comment>
<evidence type="ECO:0000256" key="9">
    <source>
        <dbReference type="SAM" id="SignalP"/>
    </source>
</evidence>
<dbReference type="EMBL" id="KC613732">
    <property type="protein sequence ID" value="AGH61163.1"/>
    <property type="molecule type" value="Genomic_DNA"/>
</dbReference>
<keyword evidence="7" id="KW-0449">Lipoprotein</keyword>
<evidence type="ECO:0000256" key="2">
    <source>
        <dbReference type="ARBA" id="ARBA00004609"/>
    </source>
</evidence>
<reference evidence="10" key="1">
    <citation type="submission" date="2013-02" db="EMBL/GenBank/DDBJ databases">
        <authorList>
            <person name="Cross G.A.M."/>
            <person name="Kim H.-S."/>
            <person name="Wickstead B."/>
        </authorList>
    </citation>
    <scope>NUCLEOTIDE SEQUENCE</scope>
    <source>
        <strain evidence="10">Lister 427</strain>
    </source>
</reference>
<evidence type="ECO:0000256" key="4">
    <source>
        <dbReference type="ARBA" id="ARBA00022622"/>
    </source>
</evidence>
<dbReference type="VEuPathDB" id="TriTrypDB:Tb927.11.17500"/>
<keyword evidence="4" id="KW-0336">GPI-anchor</keyword>
<dbReference type="SUPFAM" id="SSF118251">
    <property type="entry name" value="Variant surface glycoprotein MITAT 1.2, VSG 221, C-terminal domain"/>
    <property type="match status" value="1"/>
</dbReference>
<dbReference type="VEuPathDB" id="TriTrypDB:Tb427_000590800"/>
<dbReference type="InterPro" id="IPR027446">
    <property type="entry name" value="VSG_C_dom_sf"/>
</dbReference>
<keyword evidence="6" id="KW-0325">Glycoprotein</keyword>
<evidence type="ECO:0000256" key="7">
    <source>
        <dbReference type="ARBA" id="ARBA00023288"/>
    </source>
</evidence>
<dbReference type="GO" id="GO:0005886">
    <property type="term" value="C:plasma membrane"/>
    <property type="evidence" value="ECO:0007669"/>
    <property type="project" value="UniProtKB-SubCell"/>
</dbReference>
<reference evidence="10" key="2">
    <citation type="journal article" date="2014" name="Mol. Biochem. Parasitol.">
        <title>Capturing the variant surface glycoprotein repertoire (the VSGnome) of Trypanosoma brucei Lister 427.</title>
        <authorList>
            <person name="Cross G.A."/>
            <person name="Kim H.S."/>
            <person name="Wickstead B."/>
        </authorList>
    </citation>
    <scope>NUCLEOTIDE SEQUENCE</scope>
    <source>
        <strain evidence="10">Lister 427</strain>
    </source>
</reference>
<evidence type="ECO:0000256" key="5">
    <source>
        <dbReference type="ARBA" id="ARBA00023136"/>
    </source>
</evidence>
<feature type="region of interest" description="Disordered" evidence="8">
    <location>
        <begin position="401"/>
        <end position="431"/>
    </location>
</feature>
<dbReference type="SUPFAM" id="SSF58087">
    <property type="entry name" value="Variant surface glycoprotein (N-terminal domain)"/>
    <property type="match status" value="1"/>
</dbReference>
<sequence>MRRSLCHGPSLGAIALIFLCSAATPTAIHEVGKQLNHGCHSEAHLEASSAALQQALKDNANQLAEGRKLQLQLLLAAAISKSSGGGKYLPPLAAVNAKIAQAAAARASGQETLNTALDALWQLKGMQAMVYAVSKLEIKQIGSTQATGTNPPAEGHRIQYSQVGGDEDICEEPAAKRRDPDPAQQADQNKQTLKIHALEDAAGLTKTTAAFLCGKSSTIGARCGDSAAGQMTWYMLTDGPITTSKLVKYHRKSDNTDDYTAAAPKTSGQLPPQKYVAARLKAVKNAELELPKLKFDAADLKKFALSETPDFRQAAAASVDMTLTAEQLSNPPQKLVNLIKTTYGADQATYNAKIWNTLADIPISKEAAGTETATTLKELTTEEQLGRAAAYYLAKAAAKDAQPNTNCGTNSDEKQQENSKTDKCKEDTEKDKCNEKDGCKYNEKNNNCEEDPAKTTAAASTTNTTGSNSFVINKAPLLLAVLLF</sequence>
<organism evidence="10">
    <name type="scientific">Trypanosoma brucei</name>
    <dbReference type="NCBI Taxonomy" id="5691"/>
    <lineage>
        <taxon>Eukaryota</taxon>
        <taxon>Discoba</taxon>
        <taxon>Euglenozoa</taxon>
        <taxon>Kinetoplastea</taxon>
        <taxon>Metakinetoplastina</taxon>
        <taxon>Trypanosomatida</taxon>
        <taxon>Trypanosomatidae</taxon>
        <taxon>Trypanosoma</taxon>
    </lineage>
</organism>
<dbReference type="GO" id="GO:0098552">
    <property type="term" value="C:side of membrane"/>
    <property type="evidence" value="ECO:0007669"/>
    <property type="project" value="UniProtKB-KW"/>
</dbReference>
<feature type="compositionally biased region" description="Basic and acidic residues" evidence="8">
    <location>
        <begin position="411"/>
        <end position="431"/>
    </location>
</feature>
<evidence type="ECO:0000256" key="1">
    <source>
        <dbReference type="ARBA" id="ARBA00002523"/>
    </source>
</evidence>